<dbReference type="PANTHER" id="PTHR43022:SF1">
    <property type="entry name" value="PROTEIN SMF"/>
    <property type="match status" value="1"/>
</dbReference>
<keyword evidence="5" id="KW-1185">Reference proteome</keyword>
<gene>
    <name evidence="4" type="primary">dprA</name>
    <name evidence="4" type="ORF">GCM10010529_26400</name>
</gene>
<dbReference type="InterPro" id="IPR003488">
    <property type="entry name" value="DprA"/>
</dbReference>
<name>A0ABP6M4Q0_9MICC</name>
<sequence length="486" mass="50597">MNGAVGQDRGRPAVEEDLLRVRAELSRLVEPGDALAGLLVAHLGPVEAHALIMSEADPGATLTTQIGELGAQSGLGARQRDLHAGLARWRTRRRQAQGARDLETIWRFGGGLTVPEDPWWPSELEDLGGAAPLALWHRGAGPRSEAAWGRLPRLPRRVAVVGSREASDYGLRVTAEIVEDLVGHGVCIVSGGAYGIDAAAHRAALRRDGATPHGPAGPTADGAILRGAEAAAPTVAVLAGGLDRFYPAGNDSLLRAVGEHGLLVSEMPPGGSPTRHRFLHRNRLIAALTAATVVVESRWRSGAQNTAHHALGLGRPVGAVPGSVHAASSAGCHRLLRETPAELITDAADVVSLIAEVTPTATSDGPADPRIGGLDQPRLPLPERSGPTVSVRTAGDRGGRGQDAGDSGAPGERARITEVLDGLDQTDRLLFDALPLRRLSTAGKLSEVAGLPMPQVLGGLTRLQRCGLARESGGRWGRSHGVPPTS</sequence>
<dbReference type="Gene3D" id="3.40.50.450">
    <property type="match status" value="1"/>
</dbReference>
<feature type="domain" description="Smf/DprA SLOG" evidence="3">
    <location>
        <begin position="113"/>
        <end position="211"/>
    </location>
</feature>
<evidence type="ECO:0000313" key="4">
    <source>
        <dbReference type="EMBL" id="GAA3073127.1"/>
    </source>
</evidence>
<organism evidence="4 5">
    <name type="scientific">Nesterenkonia aethiopica</name>
    <dbReference type="NCBI Taxonomy" id="269144"/>
    <lineage>
        <taxon>Bacteria</taxon>
        <taxon>Bacillati</taxon>
        <taxon>Actinomycetota</taxon>
        <taxon>Actinomycetes</taxon>
        <taxon>Micrococcales</taxon>
        <taxon>Micrococcaceae</taxon>
        <taxon>Nesterenkonia</taxon>
    </lineage>
</organism>
<comment type="similarity">
    <text evidence="1">Belongs to the DprA/Smf family.</text>
</comment>
<reference evidence="5" key="1">
    <citation type="journal article" date="2019" name="Int. J. Syst. Evol. Microbiol.">
        <title>The Global Catalogue of Microorganisms (GCM) 10K type strain sequencing project: providing services to taxonomists for standard genome sequencing and annotation.</title>
        <authorList>
            <consortium name="The Broad Institute Genomics Platform"/>
            <consortium name="The Broad Institute Genome Sequencing Center for Infectious Disease"/>
            <person name="Wu L."/>
            <person name="Ma J."/>
        </authorList>
    </citation>
    <scope>NUCLEOTIDE SEQUENCE [LARGE SCALE GENOMIC DNA]</scope>
    <source>
        <strain evidence="5">JCM 14309</strain>
    </source>
</reference>
<dbReference type="EMBL" id="BAAAVT010000019">
    <property type="protein sequence ID" value="GAA3073127.1"/>
    <property type="molecule type" value="Genomic_DNA"/>
</dbReference>
<dbReference type="RefSeq" id="WP_344680933.1">
    <property type="nucleotide sequence ID" value="NZ_BAAAVT010000019.1"/>
</dbReference>
<protein>
    <submittedName>
        <fullName evidence="4">DNA-processing protein DprA</fullName>
    </submittedName>
</protein>
<dbReference type="Pfam" id="PF02481">
    <property type="entry name" value="DNA_processg_A"/>
    <property type="match status" value="2"/>
</dbReference>
<dbReference type="InterPro" id="IPR057666">
    <property type="entry name" value="DrpA_SLOG"/>
</dbReference>
<evidence type="ECO:0000256" key="2">
    <source>
        <dbReference type="SAM" id="MobiDB-lite"/>
    </source>
</evidence>
<dbReference type="Proteomes" id="UP001500236">
    <property type="component" value="Unassembled WGS sequence"/>
</dbReference>
<comment type="caution">
    <text evidence="4">The sequence shown here is derived from an EMBL/GenBank/DDBJ whole genome shotgun (WGS) entry which is preliminary data.</text>
</comment>
<dbReference type="PANTHER" id="PTHR43022">
    <property type="entry name" value="PROTEIN SMF"/>
    <property type="match status" value="1"/>
</dbReference>
<dbReference type="SUPFAM" id="SSF102405">
    <property type="entry name" value="MCP/YpsA-like"/>
    <property type="match status" value="1"/>
</dbReference>
<proteinExistence type="inferred from homology"/>
<accession>A0ABP6M4Q0</accession>
<evidence type="ECO:0000256" key="1">
    <source>
        <dbReference type="ARBA" id="ARBA00006525"/>
    </source>
</evidence>
<feature type="region of interest" description="Disordered" evidence="2">
    <location>
        <begin position="359"/>
        <end position="413"/>
    </location>
</feature>
<evidence type="ECO:0000259" key="3">
    <source>
        <dbReference type="Pfam" id="PF02481"/>
    </source>
</evidence>
<feature type="domain" description="Smf/DprA SLOG" evidence="3">
    <location>
        <begin position="229"/>
        <end position="353"/>
    </location>
</feature>
<evidence type="ECO:0000313" key="5">
    <source>
        <dbReference type="Proteomes" id="UP001500236"/>
    </source>
</evidence>